<reference evidence="2" key="1">
    <citation type="journal article" date="2019" name="Int. J. Syst. Evol. Microbiol.">
        <title>The Global Catalogue of Microorganisms (GCM) 10K type strain sequencing project: providing services to taxonomists for standard genome sequencing and annotation.</title>
        <authorList>
            <consortium name="The Broad Institute Genomics Platform"/>
            <consortium name="The Broad Institute Genome Sequencing Center for Infectious Disease"/>
            <person name="Wu L."/>
            <person name="Ma J."/>
        </authorList>
    </citation>
    <scope>NUCLEOTIDE SEQUENCE [LARGE SCALE GENOMIC DNA]</scope>
    <source>
        <strain evidence="2">CGMCC 1.19029</strain>
    </source>
</reference>
<sequence length="314" mass="33983">MSSHVGILRRLGARLARRGIPGDAINLNGQALELDLDRAWPFGGAATPRRMDQLWRGLRADLDRDPIECGALRFYPSVHMDLWGLGPELDLRDETPAAGAYAGLAHQRLGADLRLAAQWLDDLRGGRLALAFQPVRRVVPAGAGGADGHPPARRPESRLDYFLALPRRLADPDAPAAEACRALERLGLVRRLDWSVLWTLVSLLEIDPARRVGCAISTATFRPDAYWRELSSYLGGRPSLALRLSIELSGPCAHSHAGPVDALTRELEALGVSVLVHGAQGAGERGPEAAELHQAWCGPAPCLVYDRAAEYGGF</sequence>
<protein>
    <submittedName>
        <fullName evidence="1">Uncharacterized protein</fullName>
    </submittedName>
</protein>
<evidence type="ECO:0000313" key="1">
    <source>
        <dbReference type="EMBL" id="MFC4299357.1"/>
    </source>
</evidence>
<keyword evidence="2" id="KW-1185">Reference proteome</keyword>
<evidence type="ECO:0000313" key="2">
    <source>
        <dbReference type="Proteomes" id="UP001595756"/>
    </source>
</evidence>
<organism evidence="1 2">
    <name type="scientific">Castellaniella hirudinis</name>
    <dbReference type="NCBI Taxonomy" id="1144617"/>
    <lineage>
        <taxon>Bacteria</taxon>
        <taxon>Pseudomonadati</taxon>
        <taxon>Pseudomonadota</taxon>
        <taxon>Betaproteobacteria</taxon>
        <taxon>Burkholderiales</taxon>
        <taxon>Alcaligenaceae</taxon>
        <taxon>Castellaniella</taxon>
    </lineage>
</organism>
<dbReference type="Gene3D" id="3.20.20.450">
    <property type="entry name" value="EAL domain"/>
    <property type="match status" value="1"/>
</dbReference>
<dbReference type="InterPro" id="IPR035919">
    <property type="entry name" value="EAL_sf"/>
</dbReference>
<name>A0ABV8S2I6_9BURK</name>
<accession>A0ABV8S2I6</accession>
<dbReference type="RefSeq" id="WP_376813898.1">
    <property type="nucleotide sequence ID" value="NZ_JBHSDY010000010.1"/>
</dbReference>
<gene>
    <name evidence="1" type="ORF">ACFO0J_15035</name>
</gene>
<comment type="caution">
    <text evidence="1">The sequence shown here is derived from an EMBL/GenBank/DDBJ whole genome shotgun (WGS) entry which is preliminary data.</text>
</comment>
<dbReference type="EMBL" id="JBHSDY010000010">
    <property type="protein sequence ID" value="MFC4299357.1"/>
    <property type="molecule type" value="Genomic_DNA"/>
</dbReference>
<dbReference type="Proteomes" id="UP001595756">
    <property type="component" value="Unassembled WGS sequence"/>
</dbReference>
<proteinExistence type="predicted"/>